<reference evidence="11" key="1">
    <citation type="journal article" date="2021" name="Genome Biol. Evol.">
        <title>A High-Quality Reference Genome for a Parasitic Bivalve with Doubly Uniparental Inheritance (Bivalvia: Unionida).</title>
        <authorList>
            <person name="Smith C.H."/>
        </authorList>
    </citation>
    <scope>NUCLEOTIDE SEQUENCE</scope>
    <source>
        <strain evidence="11">CHS0354</strain>
    </source>
</reference>
<dbReference type="Pfam" id="PF01421">
    <property type="entry name" value="Reprolysin"/>
    <property type="match status" value="1"/>
</dbReference>
<feature type="binding site" evidence="8">
    <location>
        <position position="365"/>
    </location>
    <ligand>
        <name>Zn(2+)</name>
        <dbReference type="ChEBI" id="CHEBI:29105"/>
        <note>catalytic</note>
    </ligand>
</feature>
<dbReference type="EMBL" id="JAEAOA010001385">
    <property type="protein sequence ID" value="KAK3583861.1"/>
    <property type="molecule type" value="Genomic_DNA"/>
</dbReference>
<dbReference type="Gene3D" id="3.40.1620.60">
    <property type="match status" value="1"/>
</dbReference>
<evidence type="ECO:0000259" key="10">
    <source>
        <dbReference type="PROSITE" id="PS50215"/>
    </source>
</evidence>
<evidence type="ECO:0000256" key="6">
    <source>
        <dbReference type="ARBA" id="ARBA00023157"/>
    </source>
</evidence>
<dbReference type="Gene3D" id="3.40.390.10">
    <property type="entry name" value="Collagenase (Catalytic Domain)"/>
    <property type="match status" value="1"/>
</dbReference>
<feature type="binding site" evidence="8">
    <location>
        <position position="361"/>
    </location>
    <ligand>
        <name>Zn(2+)</name>
        <dbReference type="ChEBI" id="CHEBI:29105"/>
        <note>catalytic</note>
    </ligand>
</feature>
<dbReference type="SUPFAM" id="SSF55486">
    <property type="entry name" value="Metalloproteases ('zincins'), catalytic domain"/>
    <property type="match status" value="1"/>
</dbReference>
<comment type="caution">
    <text evidence="11">The sequence shown here is derived from an EMBL/GenBank/DDBJ whole genome shotgun (WGS) entry which is preliminary data.</text>
</comment>
<keyword evidence="2 8" id="KW-0479">Metal-binding</keyword>
<evidence type="ECO:0000256" key="5">
    <source>
        <dbReference type="ARBA" id="ARBA00023049"/>
    </source>
</evidence>
<reference evidence="11" key="2">
    <citation type="journal article" date="2021" name="Genome Biol. Evol.">
        <title>Developing a high-quality reference genome for a parasitic bivalve with doubly uniparental inheritance (Bivalvia: Unionida).</title>
        <authorList>
            <person name="Smith C.H."/>
        </authorList>
    </citation>
    <scope>NUCLEOTIDE SEQUENCE</scope>
    <source>
        <strain evidence="11">CHS0354</strain>
        <tissue evidence="11">Mantle</tissue>
    </source>
</reference>
<dbReference type="InterPro" id="IPR001590">
    <property type="entry name" value="Peptidase_M12B"/>
</dbReference>
<keyword evidence="3" id="KW-0378">Hydrolase</keyword>
<gene>
    <name evidence="11" type="ORF">CHS0354_022909</name>
</gene>
<dbReference type="GO" id="GO:0006508">
    <property type="term" value="P:proteolysis"/>
    <property type="evidence" value="ECO:0007669"/>
    <property type="project" value="UniProtKB-KW"/>
</dbReference>
<organism evidence="11 12">
    <name type="scientific">Potamilus streckersoni</name>
    <dbReference type="NCBI Taxonomy" id="2493646"/>
    <lineage>
        <taxon>Eukaryota</taxon>
        <taxon>Metazoa</taxon>
        <taxon>Spiralia</taxon>
        <taxon>Lophotrochozoa</taxon>
        <taxon>Mollusca</taxon>
        <taxon>Bivalvia</taxon>
        <taxon>Autobranchia</taxon>
        <taxon>Heteroconchia</taxon>
        <taxon>Palaeoheterodonta</taxon>
        <taxon>Unionida</taxon>
        <taxon>Unionoidea</taxon>
        <taxon>Unionidae</taxon>
        <taxon>Ambleminae</taxon>
        <taxon>Lampsilini</taxon>
        <taxon>Potamilus</taxon>
    </lineage>
</organism>
<reference evidence="11" key="3">
    <citation type="submission" date="2023-05" db="EMBL/GenBank/DDBJ databases">
        <authorList>
            <person name="Smith C.H."/>
        </authorList>
    </citation>
    <scope>NUCLEOTIDE SEQUENCE</scope>
    <source>
        <strain evidence="11">CHS0354</strain>
        <tissue evidence="11">Mantle</tissue>
    </source>
</reference>
<evidence type="ECO:0000256" key="7">
    <source>
        <dbReference type="ARBA" id="ARBA00023180"/>
    </source>
</evidence>
<evidence type="ECO:0000256" key="1">
    <source>
        <dbReference type="ARBA" id="ARBA00022670"/>
    </source>
</evidence>
<dbReference type="InterPro" id="IPR024079">
    <property type="entry name" value="MetalloPept_cat_dom_sf"/>
</dbReference>
<feature type="domain" description="Peptidase M12B" evidence="10">
    <location>
        <begin position="205"/>
        <end position="415"/>
    </location>
</feature>
<evidence type="ECO:0000256" key="9">
    <source>
        <dbReference type="SAM" id="SignalP"/>
    </source>
</evidence>
<sequence>MRLFLLFLGVSLAASKPFEKTDDTMEVKVREIRVDDEGLRTKRRATMPKKKIFEIDLNNETVTLDLTLNELVNDNAPMYVSENGELKKWERENTDEQYAFYQDKNTMASIMVRCNGELCKPIGTFSLKGKKYNLDLNGKPIESISLVSPVADPPNMMVSREGDMVILKIDPSKNVQNQTQIFTQSPSQSSQEGSRKIRSISVGADIVEIMVYTDEVICNRFIALKNGDKSAGLEAIRFYYALLINEMDTVYQPFHSHPSNTAGLDIRLFFSGIVVSCGSTTATWSRSRRDPSTDLRSFAEWQISQKKKYSFKYDIAMGISGKMNNFYLGIAYLGTICNSQYGTSIVYETASSTWLMSTSAHELGHNLGADHDHDRGCTKGYIMNSHAPNGNVATATTQYQFSKCSVRDIQKKLTSLGSSRCTLNYDFNDTAYDEYRAGAIGGDVLSVDYQCQVYYGSGSSACKMERSTMCYRGVYCLTATGCNGRMRLVKERTQCDTNMWCVKGQCVKKTSSGKNAPGNCFVYKTCVRQNSLPVGDGCCQGSVTTNCCDLGSRQSSCYVIVPCD</sequence>
<protein>
    <recommendedName>
        <fullName evidence="10">Peptidase M12B domain-containing protein</fullName>
    </recommendedName>
</protein>
<feature type="active site" evidence="8">
    <location>
        <position position="362"/>
    </location>
</feature>
<keyword evidence="12" id="KW-1185">Reference proteome</keyword>
<feature type="signal peptide" evidence="9">
    <location>
        <begin position="1"/>
        <end position="15"/>
    </location>
</feature>
<dbReference type="InterPro" id="IPR041645">
    <property type="entry name" value="ADAMTS_CR_2"/>
</dbReference>
<feature type="binding site" evidence="8">
    <location>
        <position position="371"/>
    </location>
    <ligand>
        <name>Zn(2+)</name>
        <dbReference type="ChEBI" id="CHEBI:29105"/>
        <note>catalytic</note>
    </ligand>
</feature>
<dbReference type="PROSITE" id="PS50215">
    <property type="entry name" value="ADAM_MEPRO"/>
    <property type="match status" value="1"/>
</dbReference>
<evidence type="ECO:0000256" key="4">
    <source>
        <dbReference type="ARBA" id="ARBA00022833"/>
    </source>
</evidence>
<dbReference type="Pfam" id="PF17771">
    <property type="entry name" value="ADAMTS_CR_2"/>
    <property type="match status" value="1"/>
</dbReference>
<keyword evidence="6" id="KW-1015">Disulfide bond</keyword>
<keyword evidence="9" id="KW-0732">Signal</keyword>
<dbReference type="GO" id="GO:0004222">
    <property type="term" value="F:metalloendopeptidase activity"/>
    <property type="evidence" value="ECO:0007669"/>
    <property type="project" value="InterPro"/>
</dbReference>
<keyword evidence="7" id="KW-0325">Glycoprotein</keyword>
<keyword evidence="4 8" id="KW-0862">Zinc</keyword>
<evidence type="ECO:0000256" key="8">
    <source>
        <dbReference type="PROSITE-ProRule" id="PRU00276"/>
    </source>
</evidence>
<evidence type="ECO:0000256" key="2">
    <source>
        <dbReference type="ARBA" id="ARBA00022723"/>
    </source>
</evidence>
<keyword evidence="1" id="KW-0645">Protease</keyword>
<name>A0AAE0VN92_9BIVA</name>
<accession>A0AAE0VN92</accession>
<dbReference type="Proteomes" id="UP001195483">
    <property type="component" value="Unassembled WGS sequence"/>
</dbReference>
<evidence type="ECO:0000256" key="3">
    <source>
        <dbReference type="ARBA" id="ARBA00022801"/>
    </source>
</evidence>
<proteinExistence type="predicted"/>
<comment type="caution">
    <text evidence="8">Lacks conserved residue(s) required for the propagation of feature annotation.</text>
</comment>
<keyword evidence="5" id="KW-0482">Metalloprotease</keyword>
<dbReference type="GO" id="GO:0046872">
    <property type="term" value="F:metal ion binding"/>
    <property type="evidence" value="ECO:0007669"/>
    <property type="project" value="UniProtKB-KW"/>
</dbReference>
<dbReference type="PANTHER" id="PTHR11905:SF159">
    <property type="entry name" value="ADAM METALLOPROTEASE"/>
    <property type="match status" value="1"/>
</dbReference>
<dbReference type="PANTHER" id="PTHR11905">
    <property type="entry name" value="ADAM A DISINTEGRIN AND METALLOPROTEASE DOMAIN"/>
    <property type="match status" value="1"/>
</dbReference>
<feature type="chain" id="PRO_5042290970" description="Peptidase M12B domain-containing protein" evidence="9">
    <location>
        <begin position="16"/>
        <end position="564"/>
    </location>
</feature>
<dbReference type="AlphaFoldDB" id="A0AAE0VN92"/>
<evidence type="ECO:0000313" key="11">
    <source>
        <dbReference type="EMBL" id="KAK3583861.1"/>
    </source>
</evidence>
<evidence type="ECO:0000313" key="12">
    <source>
        <dbReference type="Proteomes" id="UP001195483"/>
    </source>
</evidence>